<organism evidence="2 3">
    <name type="scientific">Brachybacterium equifaecis</name>
    <dbReference type="NCBI Taxonomy" id="2910770"/>
    <lineage>
        <taxon>Bacteria</taxon>
        <taxon>Bacillati</taxon>
        <taxon>Actinomycetota</taxon>
        <taxon>Actinomycetes</taxon>
        <taxon>Micrococcales</taxon>
        <taxon>Dermabacteraceae</taxon>
        <taxon>Brachybacterium</taxon>
    </lineage>
</organism>
<dbReference type="Pfam" id="PF12867">
    <property type="entry name" value="DinB_2"/>
    <property type="match status" value="1"/>
</dbReference>
<comment type="caution">
    <text evidence="2">The sequence shown here is derived from an EMBL/GenBank/DDBJ whole genome shotgun (WGS) entry which is preliminary data.</text>
</comment>
<sequence length="195" mass="22080">MTRTPPPSTTISAVLLEQIEFHWREQARPHLEGLTDEEYLFDPTSGGSAWTLHPRRDDLPQEHLQGGSGDLVIDFVFPEPSPQPFTTIAWRLGHVIVGVLALRNHSHFGGPAADYMTWDYASTAAGALAQLDREYERWIEGVRAWSEDDLLERAGEAEGPWADLTRADLVAHIHRELIHHLAEIALLRDLWTHTR</sequence>
<dbReference type="Gene3D" id="1.20.120.450">
    <property type="entry name" value="dinb family like domain"/>
    <property type="match status" value="1"/>
</dbReference>
<proteinExistence type="predicted"/>
<name>A0ABT0R368_9MICO</name>
<dbReference type="InterPro" id="IPR024775">
    <property type="entry name" value="DinB-like"/>
</dbReference>
<dbReference type="EMBL" id="JAKNCJ010000009">
    <property type="protein sequence ID" value="MCL6424205.1"/>
    <property type="molecule type" value="Genomic_DNA"/>
</dbReference>
<gene>
    <name evidence="2" type="ORF">Bequi_12590</name>
</gene>
<protein>
    <submittedName>
        <fullName evidence="2">DinB family protein</fullName>
    </submittedName>
</protein>
<evidence type="ECO:0000313" key="3">
    <source>
        <dbReference type="Proteomes" id="UP001203761"/>
    </source>
</evidence>
<reference evidence="2" key="1">
    <citation type="submission" date="2022-02" db="EMBL/GenBank/DDBJ databases">
        <authorList>
            <person name="Lee M."/>
            <person name="Kim S.-J."/>
            <person name="Jung M.-Y."/>
        </authorList>
    </citation>
    <scope>NUCLEOTIDE SEQUENCE</scope>
    <source>
        <strain evidence="2">JHP9</strain>
    </source>
</reference>
<accession>A0ABT0R368</accession>
<dbReference type="RefSeq" id="WP_249738286.1">
    <property type="nucleotide sequence ID" value="NZ_JAKNCJ010000009.1"/>
</dbReference>
<feature type="domain" description="DinB-like" evidence="1">
    <location>
        <begin position="23"/>
        <end position="184"/>
    </location>
</feature>
<dbReference type="InterPro" id="IPR034660">
    <property type="entry name" value="DinB/YfiT-like"/>
</dbReference>
<keyword evidence="3" id="KW-1185">Reference proteome</keyword>
<evidence type="ECO:0000313" key="2">
    <source>
        <dbReference type="EMBL" id="MCL6424205.1"/>
    </source>
</evidence>
<evidence type="ECO:0000259" key="1">
    <source>
        <dbReference type="Pfam" id="PF12867"/>
    </source>
</evidence>
<dbReference type="Proteomes" id="UP001203761">
    <property type="component" value="Unassembled WGS sequence"/>
</dbReference>
<dbReference type="SUPFAM" id="SSF109854">
    <property type="entry name" value="DinB/YfiT-like putative metalloenzymes"/>
    <property type="match status" value="1"/>
</dbReference>